<evidence type="ECO:0000256" key="5">
    <source>
        <dbReference type="ARBA" id="ARBA00022989"/>
    </source>
</evidence>
<feature type="domain" description="Major facilitator superfamily (MFS) profile" evidence="8">
    <location>
        <begin position="4"/>
        <end position="378"/>
    </location>
</feature>
<feature type="transmembrane region" description="Helical" evidence="7">
    <location>
        <begin position="291"/>
        <end position="312"/>
    </location>
</feature>
<evidence type="ECO:0000256" key="1">
    <source>
        <dbReference type="ARBA" id="ARBA00004651"/>
    </source>
</evidence>
<dbReference type="Proteomes" id="UP000076510">
    <property type="component" value="Unassembled WGS sequence"/>
</dbReference>
<comment type="subcellular location">
    <subcellularLocation>
        <location evidence="1">Cell membrane</location>
        <topology evidence="1">Multi-pass membrane protein</topology>
    </subcellularLocation>
</comment>
<keyword evidence="2" id="KW-0813">Transport</keyword>
<keyword evidence="3" id="KW-1003">Cell membrane</keyword>
<dbReference type="InterPro" id="IPR050189">
    <property type="entry name" value="MFS_Efflux_Transporters"/>
</dbReference>
<reference evidence="10" key="1">
    <citation type="submission" date="2016-01" db="EMBL/GenBank/DDBJ databases">
        <title>Whole genome sequencing of Bhargavaea cecembensis T14.</title>
        <authorList>
            <person name="Hong K.W."/>
        </authorList>
    </citation>
    <scope>NUCLEOTIDE SEQUENCE [LARGE SCALE GENOMIC DNA]</scope>
    <source>
        <strain evidence="10">M19</strain>
    </source>
</reference>
<dbReference type="GO" id="GO:0022857">
    <property type="term" value="F:transmembrane transporter activity"/>
    <property type="evidence" value="ECO:0007669"/>
    <property type="project" value="InterPro"/>
</dbReference>
<dbReference type="PANTHER" id="PTHR43124:SF3">
    <property type="entry name" value="CHLORAMPHENICOL EFFLUX PUMP RV0191"/>
    <property type="match status" value="1"/>
</dbReference>
<dbReference type="SUPFAM" id="SSF103473">
    <property type="entry name" value="MFS general substrate transporter"/>
    <property type="match status" value="1"/>
</dbReference>
<keyword evidence="5 7" id="KW-1133">Transmembrane helix</keyword>
<dbReference type="InterPro" id="IPR011701">
    <property type="entry name" value="MFS"/>
</dbReference>
<evidence type="ECO:0000259" key="8">
    <source>
        <dbReference type="PROSITE" id="PS50850"/>
    </source>
</evidence>
<feature type="transmembrane region" description="Helical" evidence="7">
    <location>
        <begin position="237"/>
        <end position="257"/>
    </location>
</feature>
<feature type="transmembrane region" description="Helical" evidence="7">
    <location>
        <begin position="7"/>
        <end position="27"/>
    </location>
</feature>
<dbReference type="Gene3D" id="1.20.1250.20">
    <property type="entry name" value="MFS general substrate transporter like domains"/>
    <property type="match status" value="1"/>
</dbReference>
<dbReference type="InterPro" id="IPR036259">
    <property type="entry name" value="MFS_trans_sf"/>
</dbReference>
<name>A0A165L6F3_9BACI</name>
<feature type="transmembrane region" description="Helical" evidence="7">
    <location>
        <begin position="131"/>
        <end position="151"/>
    </location>
</feature>
<keyword evidence="4 7" id="KW-0812">Transmembrane</keyword>
<evidence type="ECO:0000313" key="9">
    <source>
        <dbReference type="EMBL" id="KZE51139.1"/>
    </source>
</evidence>
<feature type="transmembrane region" description="Helical" evidence="7">
    <location>
        <begin position="198"/>
        <end position="225"/>
    </location>
</feature>
<dbReference type="InterPro" id="IPR020846">
    <property type="entry name" value="MFS_dom"/>
</dbReference>
<evidence type="ECO:0000256" key="7">
    <source>
        <dbReference type="SAM" id="Phobius"/>
    </source>
</evidence>
<dbReference type="EMBL" id="LQQY01000009">
    <property type="protein sequence ID" value="KZE51139.1"/>
    <property type="molecule type" value="Genomic_DNA"/>
</dbReference>
<evidence type="ECO:0000313" key="10">
    <source>
        <dbReference type="Proteomes" id="UP000076510"/>
    </source>
</evidence>
<feature type="transmembrane region" description="Helical" evidence="7">
    <location>
        <begin position="39"/>
        <end position="58"/>
    </location>
</feature>
<organism evidence="9 10">
    <name type="scientific">Rossellomorea marisflavi</name>
    <dbReference type="NCBI Taxonomy" id="189381"/>
    <lineage>
        <taxon>Bacteria</taxon>
        <taxon>Bacillati</taxon>
        <taxon>Bacillota</taxon>
        <taxon>Bacilli</taxon>
        <taxon>Bacillales</taxon>
        <taxon>Bacillaceae</taxon>
        <taxon>Rossellomorea</taxon>
    </lineage>
</organism>
<sequence>MKIISFLFFFIMFVIGTDTFLISPLLPTLTSLYEVSTDVSGFMVSSYALGYAVFAFLAGPLSDRLDRKKVMLMGFIGFIISTFLCGVAPSFSFMLLFRFAAGVSAAFVTPQVWASIPVLVQPQHIVKTMGFATAGLAISQLIGIPIGSYLAHISWHMPFYFLSFLALILLIVIQLVYPSLPPVKQNESASFWKPYKTLFMAVNAKSYILAYFIFQVGNFAAFSFIGSWLSQDFSLDVASVGTAMMAIGLGNAIGSLFGSHLIQKMGQSRSLLLSFILFIGLYGILPLSTNLLTAEIILAVAFLVAGFVFPVFMSIFQSLTTSARGTISSVSNAAMYIGTTVGSMTGGVLFARFDGFWGVSIFAVGMFILSLLIYSKTGVFKRQEAVITNEA</sequence>
<evidence type="ECO:0000256" key="2">
    <source>
        <dbReference type="ARBA" id="ARBA00022448"/>
    </source>
</evidence>
<feature type="transmembrane region" description="Helical" evidence="7">
    <location>
        <begin position="70"/>
        <end position="89"/>
    </location>
</feature>
<feature type="transmembrane region" description="Helical" evidence="7">
    <location>
        <begin position="157"/>
        <end position="177"/>
    </location>
</feature>
<accession>A0A165L6F3</accession>
<dbReference type="CDD" id="cd17324">
    <property type="entry name" value="MFS_NepI_like"/>
    <property type="match status" value="1"/>
</dbReference>
<dbReference type="RefSeq" id="WP_063191024.1">
    <property type="nucleotide sequence ID" value="NZ_JBLGCT010000001.1"/>
</dbReference>
<evidence type="ECO:0000256" key="3">
    <source>
        <dbReference type="ARBA" id="ARBA00022475"/>
    </source>
</evidence>
<dbReference type="Pfam" id="PF07690">
    <property type="entry name" value="MFS_1"/>
    <property type="match status" value="1"/>
</dbReference>
<dbReference type="GO" id="GO:0005886">
    <property type="term" value="C:plasma membrane"/>
    <property type="evidence" value="ECO:0007669"/>
    <property type="project" value="UniProtKB-SubCell"/>
</dbReference>
<protein>
    <submittedName>
        <fullName evidence="9">MFS transporter permease</fullName>
    </submittedName>
</protein>
<comment type="caution">
    <text evidence="9">The sequence shown here is derived from an EMBL/GenBank/DDBJ whole genome shotgun (WGS) entry which is preliminary data.</text>
</comment>
<dbReference type="OrthoDB" id="212436at2"/>
<dbReference type="PANTHER" id="PTHR43124">
    <property type="entry name" value="PURINE EFFLUX PUMP PBUE"/>
    <property type="match status" value="1"/>
</dbReference>
<feature type="transmembrane region" description="Helical" evidence="7">
    <location>
        <begin position="356"/>
        <end position="374"/>
    </location>
</feature>
<dbReference type="AlphaFoldDB" id="A0A165L6F3"/>
<gene>
    <name evidence="9" type="ORF">AV649_17410</name>
</gene>
<evidence type="ECO:0000256" key="4">
    <source>
        <dbReference type="ARBA" id="ARBA00022692"/>
    </source>
</evidence>
<feature type="transmembrane region" description="Helical" evidence="7">
    <location>
        <begin position="269"/>
        <end position="285"/>
    </location>
</feature>
<feature type="transmembrane region" description="Helical" evidence="7">
    <location>
        <begin position="95"/>
        <end position="119"/>
    </location>
</feature>
<feature type="transmembrane region" description="Helical" evidence="7">
    <location>
        <begin position="333"/>
        <end position="350"/>
    </location>
</feature>
<dbReference type="PROSITE" id="PS50850">
    <property type="entry name" value="MFS"/>
    <property type="match status" value="1"/>
</dbReference>
<evidence type="ECO:0000256" key="6">
    <source>
        <dbReference type="ARBA" id="ARBA00023136"/>
    </source>
</evidence>
<proteinExistence type="predicted"/>
<keyword evidence="6 7" id="KW-0472">Membrane</keyword>